<sequence>MAVKLRLARTGKKKQPHYRIVVADSRVARDGRFLEIIGWYSPRNEPSKFHVDVDAAKRWIDKGATATERVSKLLELAGKEGEQ</sequence>
<dbReference type="SUPFAM" id="SSF54565">
    <property type="entry name" value="Ribosomal protein S16"/>
    <property type="match status" value="1"/>
</dbReference>
<dbReference type="GO" id="GO:0003735">
    <property type="term" value="F:structural constituent of ribosome"/>
    <property type="evidence" value="ECO:0007669"/>
    <property type="project" value="InterPro"/>
</dbReference>
<dbReference type="GO" id="GO:0005737">
    <property type="term" value="C:cytoplasm"/>
    <property type="evidence" value="ECO:0007669"/>
    <property type="project" value="UniProtKB-ARBA"/>
</dbReference>
<keyword evidence="5" id="KW-1185">Reference proteome</keyword>
<evidence type="ECO:0000313" key="4">
    <source>
        <dbReference type="EMBL" id="KJE77329.1"/>
    </source>
</evidence>
<dbReference type="PANTHER" id="PTHR12919:SF20">
    <property type="entry name" value="SMALL RIBOSOMAL SUBUNIT PROTEIN BS16M"/>
    <property type="match status" value="1"/>
</dbReference>
<accession>A0A0D8FWM9</accession>
<dbReference type="GeneID" id="78372062"/>
<comment type="caution">
    <text evidence="4">The sequence shown here is derived from an EMBL/GenBank/DDBJ whole genome shotgun (WGS) entry which is preliminary data.</text>
</comment>
<protein>
    <recommendedName>
        <fullName evidence="3">Small ribosomal subunit protein bS16</fullName>
    </recommendedName>
</protein>
<comment type="similarity">
    <text evidence="3">Belongs to the bacterial ribosomal protein bS16 family.</text>
</comment>
<proteinExistence type="inferred from homology"/>
<dbReference type="PATRIC" id="fig|1121877.4.peg.812"/>
<keyword evidence="1 3" id="KW-0689">Ribosomal protein</keyword>
<keyword evidence="2 3" id="KW-0687">Ribonucleoprotein</keyword>
<dbReference type="STRING" id="1121877.FEAC_07630"/>
<evidence type="ECO:0000256" key="2">
    <source>
        <dbReference type="ARBA" id="ARBA00023274"/>
    </source>
</evidence>
<dbReference type="eggNOG" id="COG0228">
    <property type="taxonomic scope" value="Bacteria"/>
</dbReference>
<reference evidence="4 5" key="1">
    <citation type="submission" date="2015-01" db="EMBL/GenBank/DDBJ databases">
        <title>Draft genome of the acidophilic iron oxidizer Ferrimicrobium acidiphilum strain T23.</title>
        <authorList>
            <person name="Poehlein A."/>
            <person name="Eisen S."/>
            <person name="Schloemann M."/>
            <person name="Johnson B.D."/>
            <person name="Daniel R."/>
            <person name="Muehling M."/>
        </authorList>
    </citation>
    <scope>NUCLEOTIDE SEQUENCE [LARGE SCALE GENOMIC DNA]</scope>
    <source>
        <strain evidence="4 5">T23</strain>
    </source>
</reference>
<dbReference type="HAMAP" id="MF_00385">
    <property type="entry name" value="Ribosomal_bS16"/>
    <property type="match status" value="1"/>
</dbReference>
<dbReference type="InterPro" id="IPR000307">
    <property type="entry name" value="Ribosomal_bS16"/>
</dbReference>
<evidence type="ECO:0000256" key="3">
    <source>
        <dbReference type="HAMAP-Rule" id="MF_00385"/>
    </source>
</evidence>
<dbReference type="EMBL" id="JXUW01000005">
    <property type="protein sequence ID" value="KJE77329.1"/>
    <property type="molecule type" value="Genomic_DNA"/>
</dbReference>
<dbReference type="NCBIfam" id="TIGR00002">
    <property type="entry name" value="S16"/>
    <property type="match status" value="1"/>
</dbReference>
<organism evidence="4 5">
    <name type="scientific">Ferrimicrobium acidiphilum DSM 19497</name>
    <dbReference type="NCBI Taxonomy" id="1121877"/>
    <lineage>
        <taxon>Bacteria</taxon>
        <taxon>Bacillati</taxon>
        <taxon>Actinomycetota</taxon>
        <taxon>Acidimicrobiia</taxon>
        <taxon>Acidimicrobiales</taxon>
        <taxon>Acidimicrobiaceae</taxon>
        <taxon>Ferrimicrobium</taxon>
    </lineage>
</organism>
<dbReference type="OrthoDB" id="9807878at2"/>
<dbReference type="RefSeq" id="WP_035391484.1">
    <property type="nucleotide sequence ID" value="NZ_JQKF01000047.1"/>
</dbReference>
<dbReference type="PANTHER" id="PTHR12919">
    <property type="entry name" value="30S RIBOSOMAL PROTEIN S16"/>
    <property type="match status" value="1"/>
</dbReference>
<evidence type="ECO:0000256" key="1">
    <source>
        <dbReference type="ARBA" id="ARBA00022980"/>
    </source>
</evidence>
<dbReference type="Gene3D" id="3.30.1320.10">
    <property type="match status" value="1"/>
</dbReference>
<gene>
    <name evidence="3 4" type="primary">rpsP</name>
    <name evidence="4" type="ORF">FEAC_07630</name>
</gene>
<dbReference type="AlphaFoldDB" id="A0A0D8FWM9"/>
<dbReference type="InterPro" id="IPR023803">
    <property type="entry name" value="Ribosomal_bS16_dom_sf"/>
</dbReference>
<dbReference type="InterPro" id="IPR020592">
    <property type="entry name" value="Ribosomal_bS16_CS"/>
</dbReference>
<dbReference type="Pfam" id="PF00886">
    <property type="entry name" value="Ribosomal_S16"/>
    <property type="match status" value="1"/>
</dbReference>
<dbReference type="PROSITE" id="PS00732">
    <property type="entry name" value="RIBOSOMAL_S16"/>
    <property type="match status" value="1"/>
</dbReference>
<dbReference type="Proteomes" id="UP000032336">
    <property type="component" value="Unassembled WGS sequence"/>
</dbReference>
<name>A0A0D8FWM9_9ACTN</name>
<evidence type="ECO:0000313" key="5">
    <source>
        <dbReference type="Proteomes" id="UP000032336"/>
    </source>
</evidence>
<dbReference type="GO" id="GO:0006412">
    <property type="term" value="P:translation"/>
    <property type="evidence" value="ECO:0007669"/>
    <property type="project" value="UniProtKB-UniRule"/>
</dbReference>
<dbReference type="GO" id="GO:0015935">
    <property type="term" value="C:small ribosomal subunit"/>
    <property type="evidence" value="ECO:0007669"/>
    <property type="project" value="TreeGrafter"/>
</dbReference>